<feature type="transmembrane region" description="Helical" evidence="1">
    <location>
        <begin position="36"/>
        <end position="59"/>
    </location>
</feature>
<dbReference type="RefSeq" id="WP_004625035.1">
    <property type="nucleotide sequence ID" value="NZ_AORV01000026.1"/>
</dbReference>
<feature type="transmembrane region" description="Helical" evidence="1">
    <location>
        <begin position="145"/>
        <end position="163"/>
    </location>
</feature>
<keyword evidence="1" id="KW-1133">Transmembrane helix</keyword>
<dbReference type="EMBL" id="AORV01000026">
    <property type="protein sequence ID" value="EMS72770.1"/>
    <property type="molecule type" value="Genomic_DNA"/>
</dbReference>
<keyword evidence="3" id="KW-1185">Reference proteome</keyword>
<name>S0FKN7_RUMCE</name>
<dbReference type="Proteomes" id="UP000014155">
    <property type="component" value="Unassembled WGS sequence"/>
</dbReference>
<comment type="caution">
    <text evidence="2">The sequence shown here is derived from an EMBL/GenBank/DDBJ whole genome shotgun (WGS) entry which is preliminary data.</text>
</comment>
<dbReference type="STRING" id="1195236.CTER_1365"/>
<sequence length="216" mass="24675">MKRVFEIFEAVFDVLYLVAVLLLGFVLLFIKSTNNASMLAGVMALVLVCGDAFHLFPRIMVIITHQKERLRRALGRGKQITSITMTVFYLLLWQIGLLIFSPKGSNFWSYLVYLLASVRILLCLLPQNKWQEPHPPASWGISRNIPFFLLGAAVAGLFFLQRSTASGFGWMWLAIVLSFAFYLPVVLWSNRNPKIGMLMLPKSCVYLWMLVMCLYL</sequence>
<accession>S0FKN7</accession>
<protein>
    <submittedName>
        <fullName evidence="2">Uncharacterized protein</fullName>
    </submittedName>
</protein>
<dbReference type="PATRIC" id="fig|1195236.3.peg.1684"/>
<keyword evidence="1" id="KW-0472">Membrane</keyword>
<feature type="transmembrane region" description="Helical" evidence="1">
    <location>
        <begin position="7"/>
        <end position="30"/>
    </location>
</feature>
<proteinExistence type="predicted"/>
<evidence type="ECO:0000313" key="3">
    <source>
        <dbReference type="Proteomes" id="UP000014155"/>
    </source>
</evidence>
<feature type="transmembrane region" description="Helical" evidence="1">
    <location>
        <begin position="107"/>
        <end position="125"/>
    </location>
</feature>
<dbReference type="AlphaFoldDB" id="S0FKN7"/>
<feature type="transmembrane region" description="Helical" evidence="1">
    <location>
        <begin position="169"/>
        <end position="188"/>
    </location>
</feature>
<gene>
    <name evidence="2" type="ORF">CTER_1365</name>
</gene>
<feature type="transmembrane region" description="Helical" evidence="1">
    <location>
        <begin position="80"/>
        <end position="101"/>
    </location>
</feature>
<dbReference type="eggNOG" id="ENOG502Z7HS">
    <property type="taxonomic scope" value="Bacteria"/>
</dbReference>
<evidence type="ECO:0000313" key="2">
    <source>
        <dbReference type="EMBL" id="EMS72770.1"/>
    </source>
</evidence>
<organism evidence="2 3">
    <name type="scientific">Ruminiclostridium cellobioparum subsp. termitidis CT1112</name>
    <dbReference type="NCBI Taxonomy" id="1195236"/>
    <lineage>
        <taxon>Bacteria</taxon>
        <taxon>Bacillati</taxon>
        <taxon>Bacillota</taxon>
        <taxon>Clostridia</taxon>
        <taxon>Eubacteriales</taxon>
        <taxon>Oscillospiraceae</taxon>
        <taxon>Ruminiclostridium</taxon>
    </lineage>
</organism>
<reference evidence="2 3" key="1">
    <citation type="journal article" date="2013" name="Genome Announc.">
        <title>Draft Genome Sequence of the Cellulolytic, Mesophilic, Anaerobic Bacterium Clostridium termitidis Strain CT1112 (DSM 5398).</title>
        <authorList>
            <person name="Lal S."/>
            <person name="Ramachandran U."/>
            <person name="Zhang X."/>
            <person name="Munir R."/>
            <person name="Sparling R."/>
            <person name="Levin D.B."/>
        </authorList>
    </citation>
    <scope>NUCLEOTIDE SEQUENCE [LARGE SCALE GENOMIC DNA]</scope>
    <source>
        <strain evidence="2 3">CT1112</strain>
    </source>
</reference>
<evidence type="ECO:0000256" key="1">
    <source>
        <dbReference type="SAM" id="Phobius"/>
    </source>
</evidence>
<keyword evidence="1" id="KW-0812">Transmembrane</keyword>